<evidence type="ECO:0000313" key="8">
    <source>
        <dbReference type="EMBL" id="QEI06215.1"/>
    </source>
</evidence>
<evidence type="ECO:0000313" key="9">
    <source>
        <dbReference type="Proteomes" id="UP000325161"/>
    </source>
</evidence>
<proteinExistence type="predicted"/>
<comment type="subcellular location">
    <subcellularLocation>
        <location evidence="1">Cell membrane</location>
        <topology evidence="1">Multi-pass membrane protein</topology>
    </subcellularLocation>
</comment>
<feature type="transmembrane region" description="Helical" evidence="6">
    <location>
        <begin position="268"/>
        <end position="286"/>
    </location>
</feature>
<feature type="transmembrane region" description="Helical" evidence="6">
    <location>
        <begin position="243"/>
        <end position="262"/>
    </location>
</feature>
<dbReference type="PANTHER" id="PTHR42920:SF11">
    <property type="entry name" value="INNER MEMBRANE PROTEIN YTFF"/>
    <property type="match status" value="1"/>
</dbReference>
<dbReference type="AlphaFoldDB" id="A0A5C0AVJ3"/>
<protein>
    <submittedName>
        <fullName evidence="8">DMT family transporter</fullName>
    </submittedName>
</protein>
<dbReference type="GO" id="GO:0005886">
    <property type="term" value="C:plasma membrane"/>
    <property type="evidence" value="ECO:0007669"/>
    <property type="project" value="UniProtKB-SubCell"/>
</dbReference>
<dbReference type="InterPro" id="IPR051258">
    <property type="entry name" value="Diverse_Substrate_Transporter"/>
</dbReference>
<keyword evidence="3 6" id="KW-0812">Transmembrane</keyword>
<dbReference type="OrthoDB" id="4167046at2"/>
<dbReference type="EMBL" id="CP043046">
    <property type="protein sequence ID" value="QEI06215.1"/>
    <property type="molecule type" value="Genomic_DNA"/>
</dbReference>
<dbReference type="PANTHER" id="PTHR42920">
    <property type="entry name" value="OS03G0707200 PROTEIN-RELATED"/>
    <property type="match status" value="1"/>
</dbReference>
<feature type="transmembrane region" description="Helical" evidence="6">
    <location>
        <begin position="37"/>
        <end position="56"/>
    </location>
</feature>
<evidence type="ECO:0000256" key="2">
    <source>
        <dbReference type="ARBA" id="ARBA00022475"/>
    </source>
</evidence>
<sequence>MNPGILCGMTAVTIFSAQAVAGRFGAQQGLSPVDLTMLRYLFSGMVLVPALGWLLYQRRFLRISMKRLAVLSLMAGPLYVMAFVGAMVYAPASHSALIFPALTPVFTALIARRALSAADRTPTLALLLLITGVICAKFDIFTTLSQNTATAWFGDLLLVTTAFVWAGYTILLRRWAIPVVDGVIGVQLSGLPVALAYLLFFDTGIHHAAWTAVVGQGLYFGLGVGVAGSVLFTLAVRYLGAKAQMFVALTPVLGLTQAVWILDEPMTMALWFGGALVVAGLLVALMKKKPAV</sequence>
<evidence type="ECO:0000256" key="4">
    <source>
        <dbReference type="ARBA" id="ARBA00022989"/>
    </source>
</evidence>
<feature type="transmembrane region" description="Helical" evidence="6">
    <location>
        <begin position="183"/>
        <end position="201"/>
    </location>
</feature>
<feature type="transmembrane region" description="Helical" evidence="6">
    <location>
        <begin position="150"/>
        <end position="171"/>
    </location>
</feature>
<feature type="transmembrane region" description="Helical" evidence="6">
    <location>
        <begin position="124"/>
        <end position="144"/>
    </location>
</feature>
<keyword evidence="2" id="KW-1003">Cell membrane</keyword>
<feature type="transmembrane region" description="Helical" evidence="6">
    <location>
        <begin position="213"/>
        <end position="236"/>
    </location>
</feature>
<feature type="domain" description="EamA" evidence="7">
    <location>
        <begin position="153"/>
        <end position="285"/>
    </location>
</feature>
<dbReference type="SUPFAM" id="SSF103481">
    <property type="entry name" value="Multidrug resistance efflux transporter EmrE"/>
    <property type="match status" value="1"/>
</dbReference>
<dbReference type="RefSeq" id="WP_148814598.1">
    <property type="nucleotide sequence ID" value="NZ_CP043046.1"/>
</dbReference>
<evidence type="ECO:0000256" key="3">
    <source>
        <dbReference type="ARBA" id="ARBA00022692"/>
    </source>
</evidence>
<accession>A0A5C0AVJ3</accession>
<feature type="domain" description="EamA" evidence="7">
    <location>
        <begin position="3"/>
        <end position="117"/>
    </location>
</feature>
<evidence type="ECO:0000256" key="6">
    <source>
        <dbReference type="SAM" id="Phobius"/>
    </source>
</evidence>
<evidence type="ECO:0000259" key="7">
    <source>
        <dbReference type="Pfam" id="PF00892"/>
    </source>
</evidence>
<dbReference type="Pfam" id="PF00892">
    <property type="entry name" value="EamA"/>
    <property type="match status" value="2"/>
</dbReference>
<reference evidence="8 9" key="1">
    <citation type="submission" date="2019-08" db="EMBL/GenBank/DDBJ databases">
        <title>Amphibian skin-associated Pigmentiphaga: genome sequence and occurrence across geography and hosts.</title>
        <authorList>
            <person name="Bletz M.C."/>
            <person name="Bunk B."/>
            <person name="Sproeer C."/>
            <person name="Biwer P."/>
            <person name="Reiter S."/>
            <person name="Rabemananjara F.C.E."/>
            <person name="Schulz S."/>
            <person name="Overmann J."/>
            <person name="Vences M."/>
        </authorList>
    </citation>
    <scope>NUCLEOTIDE SEQUENCE [LARGE SCALE GENOMIC DNA]</scope>
    <source>
        <strain evidence="8 9">Mada1488</strain>
    </source>
</reference>
<dbReference type="KEGG" id="pacr:FXN63_10475"/>
<gene>
    <name evidence="8" type="ORF">FXN63_10475</name>
</gene>
<dbReference type="InterPro" id="IPR000620">
    <property type="entry name" value="EamA_dom"/>
</dbReference>
<evidence type="ECO:0000256" key="5">
    <source>
        <dbReference type="ARBA" id="ARBA00023136"/>
    </source>
</evidence>
<keyword evidence="4 6" id="KW-1133">Transmembrane helix</keyword>
<evidence type="ECO:0000256" key="1">
    <source>
        <dbReference type="ARBA" id="ARBA00004651"/>
    </source>
</evidence>
<feature type="transmembrane region" description="Helical" evidence="6">
    <location>
        <begin position="96"/>
        <end position="112"/>
    </location>
</feature>
<name>A0A5C0AVJ3_9BURK</name>
<dbReference type="InterPro" id="IPR037185">
    <property type="entry name" value="EmrE-like"/>
</dbReference>
<organism evidence="8 9">
    <name type="scientific">Pigmentiphaga aceris</name>
    <dbReference type="NCBI Taxonomy" id="1940612"/>
    <lineage>
        <taxon>Bacteria</taxon>
        <taxon>Pseudomonadati</taxon>
        <taxon>Pseudomonadota</taxon>
        <taxon>Betaproteobacteria</taxon>
        <taxon>Burkholderiales</taxon>
        <taxon>Alcaligenaceae</taxon>
        <taxon>Pigmentiphaga</taxon>
    </lineage>
</organism>
<keyword evidence="5 6" id="KW-0472">Membrane</keyword>
<keyword evidence="9" id="KW-1185">Reference proteome</keyword>
<feature type="transmembrane region" description="Helical" evidence="6">
    <location>
        <begin position="68"/>
        <end position="90"/>
    </location>
</feature>
<dbReference type="Proteomes" id="UP000325161">
    <property type="component" value="Chromosome"/>
</dbReference>